<dbReference type="PIRSF" id="PIRSF034077">
    <property type="entry name" value="UCP034077"/>
    <property type="match status" value="1"/>
</dbReference>
<gene>
    <name evidence="2" type="ORF">AXW67_21395</name>
</gene>
<dbReference type="AlphaFoldDB" id="A0A176YY69"/>
<evidence type="ECO:0000313" key="3">
    <source>
        <dbReference type="Proteomes" id="UP000077173"/>
    </source>
</evidence>
<keyword evidence="1" id="KW-0732">Signal</keyword>
<dbReference type="InterPro" id="IPR014587">
    <property type="entry name" value="UCP034077"/>
</dbReference>
<name>A0A176YY69_9BRAD</name>
<evidence type="ECO:0000313" key="2">
    <source>
        <dbReference type="EMBL" id="OAF12135.1"/>
    </source>
</evidence>
<proteinExistence type="predicted"/>
<evidence type="ECO:0000256" key="1">
    <source>
        <dbReference type="SAM" id="SignalP"/>
    </source>
</evidence>
<dbReference type="EMBL" id="LSEF01000085">
    <property type="protein sequence ID" value="OAF12135.1"/>
    <property type="molecule type" value="Genomic_DNA"/>
</dbReference>
<protein>
    <recommendedName>
        <fullName evidence="4">TonB C-terminal domain-containing protein</fullName>
    </recommendedName>
</protein>
<organism evidence="2 3">
    <name type="scientific">Bradyrhizobium neotropicale</name>
    <dbReference type="NCBI Taxonomy" id="1497615"/>
    <lineage>
        <taxon>Bacteria</taxon>
        <taxon>Pseudomonadati</taxon>
        <taxon>Pseudomonadota</taxon>
        <taxon>Alphaproteobacteria</taxon>
        <taxon>Hyphomicrobiales</taxon>
        <taxon>Nitrobacteraceae</taxon>
        <taxon>Bradyrhizobium</taxon>
    </lineage>
</organism>
<comment type="caution">
    <text evidence="2">The sequence shown here is derived from an EMBL/GenBank/DDBJ whole genome shotgun (WGS) entry which is preliminary data.</text>
</comment>
<feature type="chain" id="PRO_5008055164" description="TonB C-terminal domain-containing protein" evidence="1">
    <location>
        <begin position="25"/>
        <end position="137"/>
    </location>
</feature>
<accession>A0A176YY69</accession>
<dbReference type="GeneID" id="32580949"/>
<keyword evidence="3" id="KW-1185">Reference proteome</keyword>
<reference evidence="2 3" key="1">
    <citation type="submission" date="2016-02" db="EMBL/GenBank/DDBJ databases">
        <title>Draft genome sequence of the strain BR 10247T Bradyrhizobium neotropicale isolated from nodules of Centrolobium paraense.</title>
        <authorList>
            <person name="Simoes-Araujo J.L."/>
            <person name="Barauna A.C."/>
            <person name="Silva K."/>
            <person name="Zilli J.E."/>
        </authorList>
    </citation>
    <scope>NUCLEOTIDE SEQUENCE [LARGE SCALE GENOMIC DNA]</scope>
    <source>
        <strain evidence="2 3">BR 10247</strain>
    </source>
</reference>
<feature type="signal peptide" evidence="1">
    <location>
        <begin position="1"/>
        <end position="24"/>
    </location>
</feature>
<evidence type="ECO:0008006" key="4">
    <source>
        <dbReference type="Google" id="ProtNLM"/>
    </source>
</evidence>
<dbReference type="RefSeq" id="WP_063680425.1">
    <property type="nucleotide sequence ID" value="NZ_LSEF01000085.1"/>
</dbReference>
<dbReference type="Proteomes" id="UP000077173">
    <property type="component" value="Unassembled WGS sequence"/>
</dbReference>
<sequence length="137" mass="14866">MARRGEKLLVAAAALLLATSGARAQTPDRVNTIRDVIVRLGSCWRPPPPSRARALDITVVVSFNRTGDILGHPKITYESAEASDNDRLQYRIAVMEALQRCTPMPFTDAMGGAAAGRPFAVQFHGRKTSPPTQERPA</sequence>
<dbReference type="Gene3D" id="3.30.1150.10">
    <property type="match status" value="1"/>
</dbReference>